<reference evidence="2" key="1">
    <citation type="journal article" date="2023" name="Mol. Phylogenet. Evol.">
        <title>Genome-scale phylogeny and comparative genomics of the fungal order Sordariales.</title>
        <authorList>
            <person name="Hensen N."/>
            <person name="Bonometti L."/>
            <person name="Westerberg I."/>
            <person name="Brannstrom I.O."/>
            <person name="Guillou S."/>
            <person name="Cros-Aarteil S."/>
            <person name="Calhoun S."/>
            <person name="Haridas S."/>
            <person name="Kuo A."/>
            <person name="Mondo S."/>
            <person name="Pangilinan J."/>
            <person name="Riley R."/>
            <person name="LaButti K."/>
            <person name="Andreopoulos B."/>
            <person name="Lipzen A."/>
            <person name="Chen C."/>
            <person name="Yan M."/>
            <person name="Daum C."/>
            <person name="Ng V."/>
            <person name="Clum A."/>
            <person name="Steindorff A."/>
            <person name="Ohm R.A."/>
            <person name="Martin F."/>
            <person name="Silar P."/>
            <person name="Natvig D.O."/>
            <person name="Lalanne C."/>
            <person name="Gautier V."/>
            <person name="Ament-Velasquez S.L."/>
            <person name="Kruys A."/>
            <person name="Hutchinson M.I."/>
            <person name="Powell A.J."/>
            <person name="Barry K."/>
            <person name="Miller A.N."/>
            <person name="Grigoriev I.V."/>
            <person name="Debuchy R."/>
            <person name="Gladieux P."/>
            <person name="Hiltunen Thoren M."/>
            <person name="Johannesson H."/>
        </authorList>
    </citation>
    <scope>NUCLEOTIDE SEQUENCE</scope>
    <source>
        <strain evidence="2">PSN243</strain>
    </source>
</reference>
<organism evidence="2 3">
    <name type="scientific">Podospora aff. communis PSN243</name>
    <dbReference type="NCBI Taxonomy" id="3040156"/>
    <lineage>
        <taxon>Eukaryota</taxon>
        <taxon>Fungi</taxon>
        <taxon>Dikarya</taxon>
        <taxon>Ascomycota</taxon>
        <taxon>Pezizomycotina</taxon>
        <taxon>Sordariomycetes</taxon>
        <taxon>Sordariomycetidae</taxon>
        <taxon>Sordariales</taxon>
        <taxon>Podosporaceae</taxon>
        <taxon>Podospora</taxon>
    </lineage>
</organism>
<name>A0AAV9H230_9PEZI</name>
<feature type="region of interest" description="Disordered" evidence="1">
    <location>
        <begin position="266"/>
        <end position="297"/>
    </location>
</feature>
<keyword evidence="3" id="KW-1185">Reference proteome</keyword>
<protein>
    <submittedName>
        <fullName evidence="2">Uncharacterized protein</fullName>
    </submittedName>
</protein>
<evidence type="ECO:0000313" key="3">
    <source>
        <dbReference type="Proteomes" id="UP001321760"/>
    </source>
</evidence>
<accession>A0AAV9H230</accession>
<dbReference type="EMBL" id="MU865920">
    <property type="protein sequence ID" value="KAK4453538.1"/>
    <property type="molecule type" value="Genomic_DNA"/>
</dbReference>
<sequence length="762" mass="84897">MGGITEDMSVGGNAAGIRVKRETIIIMSDRTDDDYGVRDGAPSVTIKSGDPDTQVQQYCRPKTFRKLSNASSLISEIFRHPETSEEVLRKQIKRANDRDTSRELIEFLRNTEPPRQNTMPIVESQAPKKKRRISLWGFLKRKGKAQRACEQDVPYLRLPDSAVAGRTTGGFRHIAISIPIEYANLDGVVAPKEQQETVPVVEARNEPTCPPPDRAPVRVLKPVFEKREPIQEPFSPSSMLPLIPPLDNETFASLLTADEELESLSSYSSHRDEFASSGSEDASVGHHTSFAAPSPPLTAQPKGCVSSLFSLTEPHAPKLHRTRRHISDVRPQPPAWEQSTAASIVTGGTEPVAWDATTARGYASPQLVFLESPRQSDQDSLGTDTDTAIHSPRLDLNTEKVHAAVEQSQHEAKDHPERILSPYDPYEPDNFARLHTSTDLHHHRSILSLTPLRNKYACNSHHVDVYLSRREMACPSCLTPVTVVADRTPPPCQLTPEPQQGFVTARESIASFDSFSTPSLHATDDSTIDLTPCEPPTPETYRLPHRSINLRTAPSFELTHSRFPYLYHKNIHPLRHHKSTHNLSLLCRYESLRLQRDHELDAIFTRLESIERNNHRWLEAVAPIFENVTRGLLATQGVYQDERHGVWKRRGDFTPPASIAGEDHECDSFWDLKAEVEQAKENSGYGMGVAVDRMPSRRGDGGLKRDAFGYGPGYGYCGKYGFSYGEGEGTLSDANVSGLETVEPVMRELLSEEDGSGEFSGK</sequence>
<proteinExistence type="predicted"/>
<evidence type="ECO:0000313" key="2">
    <source>
        <dbReference type="EMBL" id="KAK4453538.1"/>
    </source>
</evidence>
<dbReference type="AlphaFoldDB" id="A0AAV9H230"/>
<gene>
    <name evidence="2" type="ORF">QBC34DRAFT_477420</name>
</gene>
<reference evidence="2" key="2">
    <citation type="submission" date="2023-05" db="EMBL/GenBank/DDBJ databases">
        <authorList>
            <consortium name="Lawrence Berkeley National Laboratory"/>
            <person name="Steindorff A."/>
            <person name="Hensen N."/>
            <person name="Bonometti L."/>
            <person name="Westerberg I."/>
            <person name="Brannstrom I.O."/>
            <person name="Guillou S."/>
            <person name="Cros-Aarteil S."/>
            <person name="Calhoun S."/>
            <person name="Haridas S."/>
            <person name="Kuo A."/>
            <person name="Mondo S."/>
            <person name="Pangilinan J."/>
            <person name="Riley R."/>
            <person name="Labutti K."/>
            <person name="Andreopoulos B."/>
            <person name="Lipzen A."/>
            <person name="Chen C."/>
            <person name="Yanf M."/>
            <person name="Daum C."/>
            <person name="Ng V."/>
            <person name="Clum A."/>
            <person name="Ohm R."/>
            <person name="Martin F."/>
            <person name="Silar P."/>
            <person name="Natvig D."/>
            <person name="Lalanne C."/>
            <person name="Gautier V."/>
            <person name="Ament-Velasquez S.L."/>
            <person name="Kruys A."/>
            <person name="Hutchinson M.I."/>
            <person name="Powell A.J."/>
            <person name="Barry K."/>
            <person name="Miller A.N."/>
            <person name="Grigoriev I.V."/>
            <person name="Debuchy R."/>
            <person name="Gladieux P."/>
            <person name="Thoren M.H."/>
            <person name="Johannesson H."/>
        </authorList>
    </citation>
    <scope>NUCLEOTIDE SEQUENCE</scope>
    <source>
        <strain evidence="2">PSN243</strain>
    </source>
</reference>
<evidence type="ECO:0000256" key="1">
    <source>
        <dbReference type="SAM" id="MobiDB-lite"/>
    </source>
</evidence>
<comment type="caution">
    <text evidence="2">The sequence shown here is derived from an EMBL/GenBank/DDBJ whole genome shotgun (WGS) entry which is preliminary data.</text>
</comment>
<dbReference type="Proteomes" id="UP001321760">
    <property type="component" value="Unassembled WGS sequence"/>
</dbReference>